<evidence type="ECO:0000313" key="2">
    <source>
        <dbReference type="EMBL" id="KAF5384010.1"/>
    </source>
</evidence>
<name>A0A8H5HIN6_9AGAR</name>
<dbReference type="PANTHER" id="PTHR22893">
    <property type="entry name" value="NADH OXIDOREDUCTASE-RELATED"/>
    <property type="match status" value="1"/>
</dbReference>
<evidence type="ECO:0000313" key="3">
    <source>
        <dbReference type="Proteomes" id="UP000518752"/>
    </source>
</evidence>
<proteinExistence type="predicted"/>
<dbReference type="InterPro" id="IPR001155">
    <property type="entry name" value="OxRdtase_FMN_N"/>
</dbReference>
<accession>A0A8H5HIN6</accession>
<evidence type="ECO:0000259" key="1">
    <source>
        <dbReference type="Pfam" id="PF00724"/>
    </source>
</evidence>
<dbReference type="GO" id="GO:0010181">
    <property type="term" value="F:FMN binding"/>
    <property type="evidence" value="ECO:0007669"/>
    <property type="project" value="InterPro"/>
</dbReference>
<dbReference type="Pfam" id="PF00724">
    <property type="entry name" value="Oxidored_FMN"/>
    <property type="match status" value="1"/>
</dbReference>
<dbReference type="Gene3D" id="3.20.20.70">
    <property type="entry name" value="Aldolase class I"/>
    <property type="match status" value="1"/>
</dbReference>
<dbReference type="PANTHER" id="PTHR22893:SF91">
    <property type="entry name" value="NADPH DEHYDROGENASE 2-RELATED"/>
    <property type="match status" value="1"/>
</dbReference>
<dbReference type="EMBL" id="JAACJN010000045">
    <property type="protein sequence ID" value="KAF5384010.1"/>
    <property type="molecule type" value="Genomic_DNA"/>
</dbReference>
<dbReference type="InterPro" id="IPR045247">
    <property type="entry name" value="Oye-like"/>
</dbReference>
<dbReference type="AlphaFoldDB" id="A0A8H5HIN6"/>
<sequence>MVLAAHSTSNLFKPIKVGNMSLSHRVVMAPLTRLRTNPHTLVPLNVVKEYYSQRASTPGTFIISEGTVITPKASAFPGVPGIWSEEQIASWKTVVNQVHAQGSFIFLQIASGGRAAQSAFLKQLDPTFEVVGPSDIPKDGGDIPRPMTVEEIKETVNLFAQAALNAVEKAGFDGVELHGANGFLIEQFISDVSNNRTDQYGGSVENRSRYPLELVDAISRAIGEERTAIRLSPWVKESNTDMKDPIPTYSYLISQLKERHINLAYLHLIESRDLENPKESNEPLADIWLPRPLVLADGFTREKAFKRAEEQEGVLIAFGRDFISNPDLPIRLQADLPLASYDRTTFYGGDESGKGYTDYGFAIRN</sequence>
<keyword evidence="3" id="KW-1185">Reference proteome</keyword>
<dbReference type="OrthoDB" id="276546at2759"/>
<reference evidence="2 3" key="1">
    <citation type="journal article" date="2020" name="ISME J.">
        <title>Uncovering the hidden diversity of litter-decomposition mechanisms in mushroom-forming fungi.</title>
        <authorList>
            <person name="Floudas D."/>
            <person name="Bentzer J."/>
            <person name="Ahren D."/>
            <person name="Johansson T."/>
            <person name="Persson P."/>
            <person name="Tunlid A."/>
        </authorList>
    </citation>
    <scope>NUCLEOTIDE SEQUENCE [LARGE SCALE GENOMIC DNA]</scope>
    <source>
        <strain evidence="2 3">CBS 406.79</strain>
    </source>
</reference>
<dbReference type="SUPFAM" id="SSF51395">
    <property type="entry name" value="FMN-linked oxidoreductases"/>
    <property type="match status" value="1"/>
</dbReference>
<gene>
    <name evidence="2" type="ORF">D9757_006929</name>
</gene>
<organism evidence="2 3">
    <name type="scientific">Collybiopsis confluens</name>
    <dbReference type="NCBI Taxonomy" id="2823264"/>
    <lineage>
        <taxon>Eukaryota</taxon>
        <taxon>Fungi</taxon>
        <taxon>Dikarya</taxon>
        <taxon>Basidiomycota</taxon>
        <taxon>Agaricomycotina</taxon>
        <taxon>Agaricomycetes</taxon>
        <taxon>Agaricomycetidae</taxon>
        <taxon>Agaricales</taxon>
        <taxon>Marasmiineae</taxon>
        <taxon>Omphalotaceae</taxon>
        <taxon>Collybiopsis</taxon>
    </lineage>
</organism>
<comment type="caution">
    <text evidence="2">The sequence shown here is derived from an EMBL/GenBank/DDBJ whole genome shotgun (WGS) entry which is preliminary data.</text>
</comment>
<protein>
    <recommendedName>
        <fullName evidence="1">NADH:flavin oxidoreductase/NADH oxidase N-terminal domain-containing protein</fullName>
    </recommendedName>
</protein>
<dbReference type="InterPro" id="IPR013785">
    <property type="entry name" value="Aldolase_TIM"/>
</dbReference>
<dbReference type="Proteomes" id="UP000518752">
    <property type="component" value="Unassembled WGS sequence"/>
</dbReference>
<dbReference type="GO" id="GO:0003959">
    <property type="term" value="F:NADPH dehydrogenase activity"/>
    <property type="evidence" value="ECO:0007669"/>
    <property type="project" value="TreeGrafter"/>
</dbReference>
<feature type="domain" description="NADH:flavin oxidoreductase/NADH oxidase N-terminal" evidence="1">
    <location>
        <begin position="10"/>
        <end position="338"/>
    </location>
</feature>
<dbReference type="CDD" id="cd02933">
    <property type="entry name" value="OYE_like_FMN"/>
    <property type="match status" value="1"/>
</dbReference>